<keyword evidence="3" id="KW-1185">Reference proteome</keyword>
<keyword evidence="1" id="KW-0472">Membrane</keyword>
<reference evidence="3" key="1">
    <citation type="journal article" date="2019" name="Int. J. Syst. Evol. Microbiol.">
        <title>The Global Catalogue of Microorganisms (GCM) 10K type strain sequencing project: providing services to taxonomists for standard genome sequencing and annotation.</title>
        <authorList>
            <consortium name="The Broad Institute Genomics Platform"/>
            <consortium name="The Broad Institute Genome Sequencing Center for Infectious Disease"/>
            <person name="Wu L."/>
            <person name="Ma J."/>
        </authorList>
    </citation>
    <scope>NUCLEOTIDE SEQUENCE [LARGE SCALE GENOMIC DNA]</scope>
    <source>
        <strain evidence="3">JCM 32206</strain>
    </source>
</reference>
<sequence length="100" mass="10289">MLTILALSGAEVDGSTAIRVLAAVGLPVAAAAVWAVWMAPTSAHRLPNPRRLVVQVLLFAVTGVLAAATLAPWVGAVFFLAATTVFGVLARRDAVTAGRR</sequence>
<evidence type="ECO:0000256" key="1">
    <source>
        <dbReference type="SAM" id="Phobius"/>
    </source>
</evidence>
<keyword evidence="1" id="KW-1133">Transmembrane helix</keyword>
<dbReference type="EMBL" id="BAABFB010000030">
    <property type="protein sequence ID" value="GAA4477271.1"/>
    <property type="molecule type" value="Genomic_DNA"/>
</dbReference>
<dbReference type="Pfam" id="PF10823">
    <property type="entry name" value="DUF2568"/>
    <property type="match status" value="1"/>
</dbReference>
<evidence type="ECO:0000313" key="3">
    <source>
        <dbReference type="Proteomes" id="UP001501183"/>
    </source>
</evidence>
<protein>
    <recommendedName>
        <fullName evidence="4">DUF2568 domain-containing protein</fullName>
    </recommendedName>
</protein>
<organism evidence="2 3">
    <name type="scientific">Rhodococcus olei</name>
    <dbReference type="NCBI Taxonomy" id="2161675"/>
    <lineage>
        <taxon>Bacteria</taxon>
        <taxon>Bacillati</taxon>
        <taxon>Actinomycetota</taxon>
        <taxon>Actinomycetes</taxon>
        <taxon>Mycobacteriales</taxon>
        <taxon>Nocardiaceae</taxon>
        <taxon>Rhodococcus</taxon>
    </lineage>
</organism>
<name>A0ABP8P0G6_9NOCA</name>
<accession>A0ABP8P0G6</accession>
<feature type="transmembrane region" description="Helical" evidence="1">
    <location>
        <begin position="20"/>
        <end position="39"/>
    </location>
</feature>
<evidence type="ECO:0008006" key="4">
    <source>
        <dbReference type="Google" id="ProtNLM"/>
    </source>
</evidence>
<gene>
    <name evidence="2" type="ORF">GCM10023094_19100</name>
</gene>
<evidence type="ECO:0000313" key="2">
    <source>
        <dbReference type="EMBL" id="GAA4477271.1"/>
    </source>
</evidence>
<dbReference type="Proteomes" id="UP001501183">
    <property type="component" value="Unassembled WGS sequence"/>
</dbReference>
<keyword evidence="1" id="KW-0812">Transmembrane</keyword>
<dbReference type="InterPro" id="IPR021214">
    <property type="entry name" value="DUF2568"/>
</dbReference>
<comment type="caution">
    <text evidence="2">The sequence shown here is derived from an EMBL/GenBank/DDBJ whole genome shotgun (WGS) entry which is preliminary data.</text>
</comment>
<proteinExistence type="predicted"/>